<reference evidence="1 2" key="1">
    <citation type="submission" date="2019-02" db="EMBL/GenBank/DDBJ databases">
        <title>Deep-cultivation of Planctomycetes and their phenomic and genomic characterization uncovers novel biology.</title>
        <authorList>
            <person name="Wiegand S."/>
            <person name="Jogler M."/>
            <person name="Boedeker C."/>
            <person name="Pinto D."/>
            <person name="Vollmers J."/>
            <person name="Rivas-Marin E."/>
            <person name="Kohn T."/>
            <person name="Peeters S.H."/>
            <person name="Heuer A."/>
            <person name="Rast P."/>
            <person name="Oberbeckmann S."/>
            <person name="Bunk B."/>
            <person name="Jeske O."/>
            <person name="Meyerdierks A."/>
            <person name="Storesund J.E."/>
            <person name="Kallscheuer N."/>
            <person name="Luecker S."/>
            <person name="Lage O.M."/>
            <person name="Pohl T."/>
            <person name="Merkel B.J."/>
            <person name="Hornburger P."/>
            <person name="Mueller R.-W."/>
            <person name="Bruemmer F."/>
            <person name="Labrenz M."/>
            <person name="Spormann A.M."/>
            <person name="Op den Camp H."/>
            <person name="Overmann J."/>
            <person name="Amann R."/>
            <person name="Jetten M.S.M."/>
            <person name="Mascher T."/>
            <person name="Medema M.H."/>
            <person name="Devos D.P."/>
            <person name="Kaster A.-K."/>
            <person name="Ovreas L."/>
            <person name="Rohde M."/>
            <person name="Galperin M.Y."/>
            <person name="Jogler C."/>
        </authorList>
    </citation>
    <scope>NUCLEOTIDE SEQUENCE [LARGE SCALE GENOMIC DNA]</scope>
    <source>
        <strain evidence="1 2">TBK1r</strain>
    </source>
</reference>
<evidence type="ECO:0008006" key="3">
    <source>
        <dbReference type="Google" id="ProtNLM"/>
    </source>
</evidence>
<sequence>MNSAPNTAIDTSETPPVAEQVGLGVPTGDDEIHCLIPSADGYTGPERRASRRIPRTLEISVQPMDLQMKETGRSFFAITRDISQGGLAFLSSQKSDFEKAVVSLNDGVAPGIVCRICHSSLVHSSGPEEVWLTNVEYLHLHRPRK</sequence>
<dbReference type="Proteomes" id="UP000318081">
    <property type="component" value="Chromosome"/>
</dbReference>
<proteinExistence type="predicted"/>
<gene>
    <name evidence="1" type="ORF">TBK1r_72730</name>
</gene>
<organism evidence="1 2">
    <name type="scientific">Stieleria magnilauensis</name>
    <dbReference type="NCBI Taxonomy" id="2527963"/>
    <lineage>
        <taxon>Bacteria</taxon>
        <taxon>Pseudomonadati</taxon>
        <taxon>Planctomycetota</taxon>
        <taxon>Planctomycetia</taxon>
        <taxon>Pirellulales</taxon>
        <taxon>Pirellulaceae</taxon>
        <taxon>Stieleria</taxon>
    </lineage>
</organism>
<accession>A0ABX5Y2J9</accession>
<keyword evidence="2" id="KW-1185">Reference proteome</keyword>
<dbReference type="EMBL" id="CP036432">
    <property type="protein sequence ID" value="QDV88241.1"/>
    <property type="molecule type" value="Genomic_DNA"/>
</dbReference>
<protein>
    <recommendedName>
        <fullName evidence="3">PilZ domain-containing protein</fullName>
    </recommendedName>
</protein>
<evidence type="ECO:0000313" key="1">
    <source>
        <dbReference type="EMBL" id="QDV88241.1"/>
    </source>
</evidence>
<name>A0ABX5Y2J9_9BACT</name>
<evidence type="ECO:0000313" key="2">
    <source>
        <dbReference type="Proteomes" id="UP000318081"/>
    </source>
</evidence>
<dbReference type="RefSeq" id="WP_145220407.1">
    <property type="nucleotide sequence ID" value="NZ_CP036432.1"/>
</dbReference>